<evidence type="ECO:0000256" key="7">
    <source>
        <dbReference type="ARBA" id="ARBA00023146"/>
    </source>
</evidence>
<gene>
    <name evidence="13" type="ORF">QE152_g31203</name>
</gene>
<dbReference type="CDD" id="cd00812">
    <property type="entry name" value="LeuRS_core"/>
    <property type="match status" value="1"/>
</dbReference>
<evidence type="ECO:0000256" key="5">
    <source>
        <dbReference type="ARBA" id="ARBA00022840"/>
    </source>
</evidence>
<comment type="caution">
    <text evidence="13">The sequence shown here is derived from an EMBL/GenBank/DDBJ whole genome shotgun (WGS) entry which is preliminary data.</text>
</comment>
<evidence type="ECO:0000313" key="14">
    <source>
        <dbReference type="Proteomes" id="UP001458880"/>
    </source>
</evidence>
<dbReference type="GO" id="GO:0006429">
    <property type="term" value="P:leucyl-tRNA aminoacylation"/>
    <property type="evidence" value="ECO:0007669"/>
    <property type="project" value="InterPro"/>
</dbReference>
<keyword evidence="6 10" id="KW-0648">Protein biosynthesis</keyword>
<proteinExistence type="inferred from homology"/>
<comment type="similarity">
    <text evidence="1 10">Belongs to the class-I aminoacyl-tRNA synthetase family.</text>
</comment>
<feature type="domain" description="Aminoacyl-tRNA synthetase class Ia" evidence="11">
    <location>
        <begin position="374"/>
        <end position="563"/>
    </location>
</feature>
<keyword evidence="7 10" id="KW-0030">Aminoacyl-tRNA synthetase</keyword>
<evidence type="ECO:0000256" key="2">
    <source>
        <dbReference type="ARBA" id="ARBA00013164"/>
    </source>
</evidence>
<dbReference type="InterPro" id="IPR009008">
    <property type="entry name" value="Val/Leu/Ile-tRNA-synth_edit"/>
</dbReference>
<dbReference type="Proteomes" id="UP001458880">
    <property type="component" value="Unassembled WGS sequence"/>
</dbReference>
<name>A0AAW1JBX7_POPJA</name>
<evidence type="ECO:0000256" key="4">
    <source>
        <dbReference type="ARBA" id="ARBA00022741"/>
    </source>
</evidence>
<dbReference type="GO" id="GO:0004823">
    <property type="term" value="F:leucine-tRNA ligase activity"/>
    <property type="evidence" value="ECO:0007669"/>
    <property type="project" value="UniProtKB-EC"/>
</dbReference>
<dbReference type="FunFam" id="1.10.730.10:FF:000060">
    <property type="entry name" value="Leucyl-tRNA synthetase"/>
    <property type="match status" value="1"/>
</dbReference>
<dbReference type="InterPro" id="IPR013155">
    <property type="entry name" value="M/V/L/I-tRNA-synth_anticd-bd"/>
</dbReference>
<dbReference type="PANTHER" id="PTHR43740">
    <property type="entry name" value="LEUCYL-TRNA SYNTHETASE"/>
    <property type="match status" value="1"/>
</dbReference>
<dbReference type="SUPFAM" id="SSF47323">
    <property type="entry name" value="Anticodon-binding domain of a subclass of class I aminoacyl-tRNA synthetases"/>
    <property type="match status" value="1"/>
</dbReference>
<dbReference type="SUPFAM" id="SSF50677">
    <property type="entry name" value="ValRS/IleRS/LeuRS editing domain"/>
    <property type="match status" value="1"/>
</dbReference>
<feature type="domain" description="Aminoacyl-tRNA synthetase class Ia" evidence="11">
    <location>
        <begin position="43"/>
        <end position="234"/>
    </location>
</feature>
<evidence type="ECO:0000256" key="3">
    <source>
        <dbReference type="ARBA" id="ARBA00022598"/>
    </source>
</evidence>
<evidence type="ECO:0000256" key="10">
    <source>
        <dbReference type="RuleBase" id="RU363035"/>
    </source>
</evidence>
<evidence type="ECO:0000259" key="12">
    <source>
        <dbReference type="Pfam" id="PF08264"/>
    </source>
</evidence>
<keyword evidence="14" id="KW-1185">Reference proteome</keyword>
<dbReference type="GO" id="GO:0002161">
    <property type="term" value="F:aminoacyl-tRNA deacylase activity"/>
    <property type="evidence" value="ECO:0007669"/>
    <property type="project" value="InterPro"/>
</dbReference>
<dbReference type="GO" id="GO:0005524">
    <property type="term" value="F:ATP binding"/>
    <property type="evidence" value="ECO:0007669"/>
    <property type="project" value="UniProtKB-KW"/>
</dbReference>
<dbReference type="EMBL" id="JASPKY010000436">
    <property type="protein sequence ID" value="KAK9700506.1"/>
    <property type="molecule type" value="Genomic_DNA"/>
</dbReference>
<evidence type="ECO:0000259" key="11">
    <source>
        <dbReference type="Pfam" id="PF00133"/>
    </source>
</evidence>
<dbReference type="InterPro" id="IPR009080">
    <property type="entry name" value="tRNAsynth_Ia_anticodon-bd"/>
</dbReference>
<evidence type="ECO:0000256" key="8">
    <source>
        <dbReference type="ARBA" id="ARBA00030520"/>
    </source>
</evidence>
<dbReference type="SUPFAM" id="SSF52374">
    <property type="entry name" value="Nucleotidylyl transferase"/>
    <property type="match status" value="1"/>
</dbReference>
<dbReference type="InterPro" id="IPR002300">
    <property type="entry name" value="aa-tRNA-synth_Ia"/>
</dbReference>
<dbReference type="PROSITE" id="PS00178">
    <property type="entry name" value="AA_TRNA_LIGASE_I"/>
    <property type="match status" value="1"/>
</dbReference>
<feature type="domain" description="Methionyl/Valyl/Leucyl/Isoleucyl-tRNA synthetase anticodon-binding" evidence="12">
    <location>
        <begin position="669"/>
        <end position="744"/>
    </location>
</feature>
<evidence type="ECO:0000313" key="13">
    <source>
        <dbReference type="EMBL" id="KAK9700506.1"/>
    </source>
</evidence>
<evidence type="ECO:0000256" key="6">
    <source>
        <dbReference type="ARBA" id="ARBA00022917"/>
    </source>
</evidence>
<dbReference type="GO" id="GO:0005739">
    <property type="term" value="C:mitochondrion"/>
    <property type="evidence" value="ECO:0007669"/>
    <property type="project" value="TreeGrafter"/>
</dbReference>
<sequence length="805" mass="93801">MLIKIRKILHKSPQILFIRHLNGINIWNEELTLDVKEKIEKHWSNKINKKLTNGDSKEKYYVLPMFPYPSGNLHMGHVRVYTISDSIARFQRMNRKNVIHPIGWDAFGLPAENAAIERNVLPEEWTTQNIQYMKSQLEQLGCSFDWSRELSTCNKDFYKWTQDLFLKLYDAGLVYQRKAQVNWDPIDKTVLADEQVDENGCAWRSGAKVEKKYLKQWFVQTTKFAKQLYDGLNDSILEDWRDITKLQKHWIGECTGVIFDFRILECGRVSNEFIRIWTDKPEYLEHVKFIAVSSRDNVYAQNPITKKSVPIFVESVDFENGLDHHIGIPGINENNLFTRYNIQPSKIELSPSEIISKREEICKEARDSNQGGYWVSTKLKDWLVSRQRYWGTPIPIIHCQCCGPQPVPESLLPVLLPKVNSFSSERTSTREYKEWINTNCPKCGADALRETDTLDTFFDSSWYYLRYLDIKNDREIFNKERVKVQMPVDLYIGVPTKEPFKRLLVQEDEVEILNVKNNKAIHKRTKAPVTMSWEKMSKSKQNGVDPSDMFKQYGVDTTRLLIMADVAPTSHRHWNSNTFPGILNWQHRLWLTIQDFIKHRKTVPKSIPDEKFKSEDDYMFDSRNFYIKGATFNYCQSQQMSVAVSKMQGLTNSLRRVSAFTVAKSPQYERALAAQIILLAPMAPQFASELWSGFLIAENRLNADSDINWNASVLEQIWPSIDLDYKLELVCQVNGHENAAIKFPRKDIEVLSKEDALKFALKVDKVQEVLKTRTILNVKYTINYGYENVINILTTQPPPKKQKQL</sequence>
<comment type="catalytic activity">
    <reaction evidence="9">
        <text>tRNA(Leu) + L-leucine + ATP = L-leucyl-tRNA(Leu) + AMP + diphosphate</text>
        <dbReference type="Rhea" id="RHEA:11688"/>
        <dbReference type="Rhea" id="RHEA-COMP:9613"/>
        <dbReference type="Rhea" id="RHEA-COMP:9622"/>
        <dbReference type="ChEBI" id="CHEBI:30616"/>
        <dbReference type="ChEBI" id="CHEBI:33019"/>
        <dbReference type="ChEBI" id="CHEBI:57427"/>
        <dbReference type="ChEBI" id="CHEBI:78442"/>
        <dbReference type="ChEBI" id="CHEBI:78494"/>
        <dbReference type="ChEBI" id="CHEBI:456215"/>
        <dbReference type="EC" id="6.1.1.4"/>
    </reaction>
</comment>
<dbReference type="GO" id="GO:0032543">
    <property type="term" value="P:mitochondrial translation"/>
    <property type="evidence" value="ECO:0007669"/>
    <property type="project" value="TreeGrafter"/>
</dbReference>
<keyword evidence="3 10" id="KW-0436">Ligase</keyword>
<organism evidence="13 14">
    <name type="scientific">Popillia japonica</name>
    <name type="common">Japanese beetle</name>
    <dbReference type="NCBI Taxonomy" id="7064"/>
    <lineage>
        <taxon>Eukaryota</taxon>
        <taxon>Metazoa</taxon>
        <taxon>Ecdysozoa</taxon>
        <taxon>Arthropoda</taxon>
        <taxon>Hexapoda</taxon>
        <taxon>Insecta</taxon>
        <taxon>Pterygota</taxon>
        <taxon>Neoptera</taxon>
        <taxon>Endopterygota</taxon>
        <taxon>Coleoptera</taxon>
        <taxon>Polyphaga</taxon>
        <taxon>Scarabaeiformia</taxon>
        <taxon>Scarabaeidae</taxon>
        <taxon>Rutelinae</taxon>
        <taxon>Popillia</taxon>
    </lineage>
</organism>
<evidence type="ECO:0000256" key="9">
    <source>
        <dbReference type="ARBA" id="ARBA00047469"/>
    </source>
</evidence>
<evidence type="ECO:0000256" key="1">
    <source>
        <dbReference type="ARBA" id="ARBA00005594"/>
    </source>
</evidence>
<dbReference type="AlphaFoldDB" id="A0AAW1JBX7"/>
<dbReference type="PANTHER" id="PTHR43740:SF2">
    <property type="entry name" value="LEUCINE--TRNA LIGASE, MITOCHONDRIAL"/>
    <property type="match status" value="1"/>
</dbReference>
<dbReference type="Pfam" id="PF00133">
    <property type="entry name" value="tRNA-synt_1"/>
    <property type="match status" value="2"/>
</dbReference>
<dbReference type="InterPro" id="IPR014729">
    <property type="entry name" value="Rossmann-like_a/b/a_fold"/>
</dbReference>
<dbReference type="PRINTS" id="PR00985">
    <property type="entry name" value="TRNASYNTHLEU"/>
</dbReference>
<dbReference type="InterPro" id="IPR002302">
    <property type="entry name" value="Leu-tRNA-ligase"/>
</dbReference>
<reference evidence="13 14" key="1">
    <citation type="journal article" date="2024" name="BMC Genomics">
        <title>De novo assembly and annotation of Popillia japonica's genome with initial clues to its potential as an invasive pest.</title>
        <authorList>
            <person name="Cucini C."/>
            <person name="Boschi S."/>
            <person name="Funari R."/>
            <person name="Cardaioli E."/>
            <person name="Iannotti N."/>
            <person name="Marturano G."/>
            <person name="Paoli F."/>
            <person name="Bruttini M."/>
            <person name="Carapelli A."/>
            <person name="Frati F."/>
            <person name="Nardi F."/>
        </authorList>
    </citation>
    <scope>NUCLEOTIDE SEQUENCE [LARGE SCALE GENOMIC DNA]</scope>
    <source>
        <strain evidence="13">DMR45628</strain>
    </source>
</reference>
<dbReference type="Pfam" id="PF08264">
    <property type="entry name" value="Anticodon_1"/>
    <property type="match status" value="1"/>
</dbReference>
<dbReference type="Gene3D" id="1.10.730.10">
    <property type="entry name" value="Isoleucyl-tRNA Synthetase, Domain 1"/>
    <property type="match status" value="1"/>
</dbReference>
<keyword evidence="5 10" id="KW-0067">ATP-binding</keyword>
<dbReference type="InterPro" id="IPR001412">
    <property type="entry name" value="aa-tRNA-synth_I_CS"/>
</dbReference>
<dbReference type="EC" id="6.1.1.4" evidence="2"/>
<keyword evidence="4 10" id="KW-0547">Nucleotide-binding</keyword>
<protein>
    <recommendedName>
        <fullName evidence="2">leucine--tRNA ligase</fullName>
        <ecNumber evidence="2">6.1.1.4</ecNumber>
    </recommendedName>
    <alternativeName>
        <fullName evidence="8">Leucyl-tRNA synthetase</fullName>
    </alternativeName>
</protein>
<accession>A0AAW1JBX7</accession>
<dbReference type="Gene3D" id="3.40.50.620">
    <property type="entry name" value="HUPs"/>
    <property type="match status" value="2"/>
</dbReference>